<feature type="compositionally biased region" description="Polar residues" evidence="1">
    <location>
        <begin position="592"/>
        <end position="606"/>
    </location>
</feature>
<evidence type="ECO:0000313" key="2">
    <source>
        <dbReference type="EMBL" id="KAK9871234.1"/>
    </source>
</evidence>
<proteinExistence type="predicted"/>
<feature type="region of interest" description="Disordered" evidence="1">
    <location>
        <begin position="673"/>
        <end position="800"/>
    </location>
</feature>
<feature type="compositionally biased region" description="Basic and acidic residues" evidence="1">
    <location>
        <begin position="294"/>
        <end position="314"/>
    </location>
</feature>
<feature type="compositionally biased region" description="Polar residues" evidence="1">
    <location>
        <begin position="425"/>
        <end position="438"/>
    </location>
</feature>
<feature type="compositionally biased region" description="Basic and acidic residues" evidence="1">
    <location>
        <begin position="518"/>
        <end position="553"/>
    </location>
</feature>
<feature type="compositionally biased region" description="Basic and acidic residues" evidence="1">
    <location>
        <begin position="580"/>
        <end position="590"/>
    </location>
</feature>
<dbReference type="Proteomes" id="UP001431783">
    <property type="component" value="Unassembled WGS sequence"/>
</dbReference>
<feature type="compositionally biased region" description="Basic and acidic residues" evidence="1">
    <location>
        <begin position="463"/>
        <end position="473"/>
    </location>
</feature>
<accession>A0AAW1TKX8</accession>
<feature type="compositionally biased region" description="Basic and acidic residues" evidence="1">
    <location>
        <begin position="766"/>
        <end position="796"/>
    </location>
</feature>
<comment type="caution">
    <text evidence="2">The sequence shown here is derived from an EMBL/GenBank/DDBJ whole genome shotgun (WGS) entry which is preliminary data.</text>
</comment>
<evidence type="ECO:0000256" key="1">
    <source>
        <dbReference type="SAM" id="MobiDB-lite"/>
    </source>
</evidence>
<keyword evidence="3" id="KW-1185">Reference proteome</keyword>
<feature type="compositionally biased region" description="Basic and acidic residues" evidence="1">
    <location>
        <begin position="214"/>
        <end position="237"/>
    </location>
</feature>
<feature type="compositionally biased region" description="Basic and acidic residues" evidence="1">
    <location>
        <begin position="9"/>
        <end position="25"/>
    </location>
</feature>
<feature type="compositionally biased region" description="Basic and acidic residues" evidence="1">
    <location>
        <begin position="374"/>
        <end position="398"/>
    </location>
</feature>
<sequence length="810" mass="90911">MDSSVMNLKIEDSKTDSSEKIEKSLSPEPPTTSKLEKEMKESDLKNIKLEKPVPTTHELEKKRKDSSEMSHEIIESSLHVEEKDGLEDKSRSPEKEKSPSKSPEQKEQEVHPLAFEDTKAIPLKDDIELKKDSSDISIDNIESRIHPEENEPEEVTKHDEKEKSSITEPSAKQILEQSTLEMKKEEEISGITTHKEQEKSPSPSLSQQKIEPLTIKDEKTDSTKDDSKIKRGEKLDSKIPYSDQSAVQEIESTLDVKKITPTSDDSSQKIEESPVCITETIGSKPLVEPTVSPDKSKLDDKEKSPIPSLEHTEKEEIEPVIADTKTIPLTEESKTIHLTEPGLHVDQNSSKLEEQKSPSPPSNQFTEETISPKTLKDTKSIHVEDSDEKNKESPKTKTEAISSKSGHEEQKVQETPENDEMKRSPSPSSEQSADQLSVESKIVSPITELPNKKEDVSVIEALASKEDREEHKTQGITEHDEDNLSASPERTLKLLSSEEKDEIIPIKDEVGMKKAECSEIAFDSKEDVESKISPEHDKKSEKETPPISEKDGDGSITPSPDKSVKEEKHSAESTLAVIDSKIEPIQKESAELLTSDSKIESVSATPDSEVEKMVSGKDDLGNIESKEEKKPQAHIEQYEVEKSLISPELTSKKEIEPEVSETKVDEELIRTTTVLETKDTPERIQDSVEDFKHEKEKPSSPSTDMLKKDTSEMPDEHSEIGGKITPSQSSVLPIKQEEKDEVESSLHKKEKEDKIPTTTDVLEKEDDSKTSPEITESKEKSKEEKFEVDSKHDEKKNCHRFLVKCLPSKT</sequence>
<feature type="compositionally biased region" description="Polar residues" evidence="1">
    <location>
        <begin position="200"/>
        <end position="209"/>
    </location>
</feature>
<feature type="region of interest" description="Disordered" evidence="1">
    <location>
        <begin position="518"/>
        <end position="634"/>
    </location>
</feature>
<feature type="compositionally biased region" description="Polar residues" evidence="1">
    <location>
        <begin position="166"/>
        <end position="180"/>
    </location>
</feature>
<feature type="compositionally biased region" description="Basic and acidic residues" evidence="1">
    <location>
        <begin position="676"/>
        <end position="698"/>
    </location>
</feature>
<feature type="compositionally biased region" description="Basic and acidic residues" evidence="1">
    <location>
        <begin position="705"/>
        <end position="720"/>
    </location>
</feature>
<dbReference type="AlphaFoldDB" id="A0AAW1TKX8"/>
<feature type="region of interest" description="Disordered" evidence="1">
    <location>
        <begin position="1"/>
        <end position="498"/>
    </location>
</feature>
<feature type="compositionally biased region" description="Basic and acidic residues" evidence="1">
    <location>
        <begin position="181"/>
        <end position="199"/>
    </location>
</feature>
<evidence type="ECO:0000313" key="3">
    <source>
        <dbReference type="Proteomes" id="UP001431783"/>
    </source>
</evidence>
<feature type="compositionally biased region" description="Basic and acidic residues" evidence="1">
    <location>
        <begin position="562"/>
        <end position="571"/>
    </location>
</feature>
<feature type="compositionally biased region" description="Polar residues" evidence="1">
    <location>
        <begin position="242"/>
        <end position="251"/>
    </location>
</feature>
<feature type="compositionally biased region" description="Basic and acidic residues" evidence="1">
    <location>
        <begin position="609"/>
        <end position="634"/>
    </location>
</feature>
<protein>
    <submittedName>
        <fullName evidence="2">Uncharacterized protein</fullName>
    </submittedName>
</protein>
<feature type="compositionally biased region" description="Polar residues" evidence="1">
    <location>
        <begin position="362"/>
        <end position="372"/>
    </location>
</feature>
<name>A0AAW1TKX8_9CUCU</name>
<feature type="compositionally biased region" description="Basic and acidic residues" evidence="1">
    <location>
        <begin position="405"/>
        <end position="423"/>
    </location>
</feature>
<feature type="compositionally biased region" description="Basic and acidic residues" evidence="1">
    <location>
        <begin position="34"/>
        <end position="134"/>
    </location>
</feature>
<gene>
    <name evidence="2" type="ORF">WA026_011510</name>
</gene>
<dbReference type="EMBL" id="JARQZJ010000005">
    <property type="protein sequence ID" value="KAK9871234.1"/>
    <property type="molecule type" value="Genomic_DNA"/>
</dbReference>
<feature type="compositionally biased region" description="Basic and acidic residues" evidence="1">
    <location>
        <begin position="141"/>
        <end position="165"/>
    </location>
</feature>
<feature type="compositionally biased region" description="Basic and acidic residues" evidence="1">
    <location>
        <begin position="735"/>
        <end position="755"/>
    </location>
</feature>
<reference evidence="2 3" key="1">
    <citation type="submission" date="2023-03" db="EMBL/GenBank/DDBJ databases">
        <title>Genome insight into feeding habits of ladybird beetles.</title>
        <authorList>
            <person name="Li H.-S."/>
            <person name="Huang Y.-H."/>
            <person name="Pang H."/>
        </authorList>
    </citation>
    <scope>NUCLEOTIDE SEQUENCE [LARGE SCALE GENOMIC DNA]</scope>
    <source>
        <strain evidence="2">SYSU_2023b</strain>
        <tissue evidence="2">Whole body</tissue>
    </source>
</reference>
<organism evidence="2 3">
    <name type="scientific">Henosepilachna vigintioctopunctata</name>
    <dbReference type="NCBI Taxonomy" id="420089"/>
    <lineage>
        <taxon>Eukaryota</taxon>
        <taxon>Metazoa</taxon>
        <taxon>Ecdysozoa</taxon>
        <taxon>Arthropoda</taxon>
        <taxon>Hexapoda</taxon>
        <taxon>Insecta</taxon>
        <taxon>Pterygota</taxon>
        <taxon>Neoptera</taxon>
        <taxon>Endopterygota</taxon>
        <taxon>Coleoptera</taxon>
        <taxon>Polyphaga</taxon>
        <taxon>Cucujiformia</taxon>
        <taxon>Coccinelloidea</taxon>
        <taxon>Coccinellidae</taxon>
        <taxon>Epilachninae</taxon>
        <taxon>Epilachnini</taxon>
        <taxon>Henosepilachna</taxon>
    </lineage>
</organism>